<accession>A0A917MUV3</accession>
<dbReference type="Proteomes" id="UP000627292">
    <property type="component" value="Unassembled WGS sequence"/>
</dbReference>
<feature type="chain" id="PRO_5037125904" description="Sel1 repeat family protein" evidence="1">
    <location>
        <begin position="26"/>
        <end position="543"/>
    </location>
</feature>
<dbReference type="InterPro" id="IPR006597">
    <property type="entry name" value="Sel1-like"/>
</dbReference>
<dbReference type="InterPro" id="IPR050767">
    <property type="entry name" value="Sel1_AlgK"/>
</dbReference>
<protein>
    <recommendedName>
        <fullName evidence="4">Sel1 repeat family protein</fullName>
    </recommendedName>
</protein>
<feature type="signal peptide" evidence="1">
    <location>
        <begin position="1"/>
        <end position="25"/>
    </location>
</feature>
<keyword evidence="3" id="KW-1185">Reference proteome</keyword>
<dbReference type="PANTHER" id="PTHR11102:SF160">
    <property type="entry name" value="ERAD-ASSOCIATED E3 UBIQUITIN-PROTEIN LIGASE COMPONENT HRD3"/>
    <property type="match status" value="1"/>
</dbReference>
<dbReference type="AlphaFoldDB" id="A0A917MUV3"/>
<gene>
    <name evidence="2" type="ORF">GCM10011379_18120</name>
</gene>
<organism evidence="2 3">
    <name type="scientific">Filimonas zeae</name>
    <dbReference type="NCBI Taxonomy" id="1737353"/>
    <lineage>
        <taxon>Bacteria</taxon>
        <taxon>Pseudomonadati</taxon>
        <taxon>Bacteroidota</taxon>
        <taxon>Chitinophagia</taxon>
        <taxon>Chitinophagales</taxon>
        <taxon>Chitinophagaceae</taxon>
        <taxon>Filimonas</taxon>
    </lineage>
</organism>
<sequence>MIFLKSIRKSIVCLLLLVLALPVQAQETIARLKYEEAEEAFAAGKYETTLAKLAEVEKMLKSSNSKILYLRIMAQDQWWKSKPTPDLELIARLKKDCGIYMAKYENQEGIEDKFRDVYRLSEALNIFSVSEQMIANAGKGVLQDMEQLALSYELLNNHEKAISWYTKAAAAGSSNAMVKLVWYHEERLILKGDVVKMHELLNRAMAAGNALAYGVKGRLLLTGVGSDMDTVKANEVFKQGYEIALPGAEKGDVESMYATGVILANSDIPAPVGGVTWLERAAEQGHADARYAAACFYSSRKRQDRLDSAKAMYWFEQAEQHQDKRIYTWLGNMYYYRAGVVKNKARAEAYYRKGDSCGDARCARNLGIMHFNRDVAERSDEKSTTALFNKAVQGGCYNAYVWLGVMYLQGTHVSINYPQAAAYFQKGVEAGDANSMVLLGWMYQIERVDGTANYDKAIELMQQAINNGEGLGWGYLADIWMNKRKGIPADYNKALLYYLKGASLGSPYCMGRMAYLFENGDGFRKNKQAAAEWTQKYNRLKEN</sequence>
<reference evidence="2" key="1">
    <citation type="journal article" date="2014" name="Int. J. Syst. Evol. Microbiol.">
        <title>Complete genome sequence of Corynebacterium casei LMG S-19264T (=DSM 44701T), isolated from a smear-ripened cheese.</title>
        <authorList>
            <consortium name="US DOE Joint Genome Institute (JGI-PGF)"/>
            <person name="Walter F."/>
            <person name="Albersmeier A."/>
            <person name="Kalinowski J."/>
            <person name="Ruckert C."/>
        </authorList>
    </citation>
    <scope>NUCLEOTIDE SEQUENCE</scope>
    <source>
        <strain evidence="2">CGMCC 1.15290</strain>
    </source>
</reference>
<dbReference type="SUPFAM" id="SSF81901">
    <property type="entry name" value="HCP-like"/>
    <property type="match status" value="3"/>
</dbReference>
<evidence type="ECO:0000256" key="1">
    <source>
        <dbReference type="SAM" id="SignalP"/>
    </source>
</evidence>
<dbReference type="PANTHER" id="PTHR11102">
    <property type="entry name" value="SEL-1-LIKE PROTEIN"/>
    <property type="match status" value="1"/>
</dbReference>
<dbReference type="Pfam" id="PF08238">
    <property type="entry name" value="Sel1"/>
    <property type="match status" value="8"/>
</dbReference>
<name>A0A917MUV3_9BACT</name>
<keyword evidence="1" id="KW-0732">Signal</keyword>
<comment type="caution">
    <text evidence="2">The sequence shown here is derived from an EMBL/GenBank/DDBJ whole genome shotgun (WGS) entry which is preliminary data.</text>
</comment>
<dbReference type="RefSeq" id="WP_188951712.1">
    <property type="nucleotide sequence ID" value="NZ_BMIB01000002.1"/>
</dbReference>
<dbReference type="InterPro" id="IPR011990">
    <property type="entry name" value="TPR-like_helical_dom_sf"/>
</dbReference>
<dbReference type="SMART" id="SM00671">
    <property type="entry name" value="SEL1"/>
    <property type="match status" value="9"/>
</dbReference>
<evidence type="ECO:0000313" key="2">
    <source>
        <dbReference type="EMBL" id="GGH65212.1"/>
    </source>
</evidence>
<evidence type="ECO:0008006" key="4">
    <source>
        <dbReference type="Google" id="ProtNLM"/>
    </source>
</evidence>
<dbReference type="EMBL" id="BMIB01000002">
    <property type="protein sequence ID" value="GGH65212.1"/>
    <property type="molecule type" value="Genomic_DNA"/>
</dbReference>
<proteinExistence type="predicted"/>
<dbReference type="Gene3D" id="1.25.40.10">
    <property type="entry name" value="Tetratricopeptide repeat domain"/>
    <property type="match status" value="3"/>
</dbReference>
<reference evidence="2" key="2">
    <citation type="submission" date="2020-09" db="EMBL/GenBank/DDBJ databases">
        <authorList>
            <person name="Sun Q."/>
            <person name="Zhou Y."/>
        </authorList>
    </citation>
    <scope>NUCLEOTIDE SEQUENCE</scope>
    <source>
        <strain evidence="2">CGMCC 1.15290</strain>
    </source>
</reference>
<evidence type="ECO:0000313" key="3">
    <source>
        <dbReference type="Proteomes" id="UP000627292"/>
    </source>
</evidence>